<accession>A0A1M6TA81</accession>
<dbReference type="FunFam" id="3.40.50.720:FF:000084">
    <property type="entry name" value="Short-chain dehydrogenase reductase"/>
    <property type="match status" value="1"/>
</dbReference>
<proteinExistence type="inferred from homology"/>
<organism evidence="4 5">
    <name type="scientific">Paraburkholderia terricola</name>
    <dbReference type="NCBI Taxonomy" id="169427"/>
    <lineage>
        <taxon>Bacteria</taxon>
        <taxon>Pseudomonadati</taxon>
        <taxon>Pseudomonadota</taxon>
        <taxon>Betaproteobacteria</taxon>
        <taxon>Burkholderiales</taxon>
        <taxon>Burkholderiaceae</taxon>
        <taxon>Paraburkholderia</taxon>
    </lineage>
</organism>
<dbReference type="PRINTS" id="PR00080">
    <property type="entry name" value="SDRFAMILY"/>
</dbReference>
<evidence type="ECO:0000256" key="1">
    <source>
        <dbReference type="ARBA" id="ARBA00006484"/>
    </source>
</evidence>
<reference evidence="4 5" key="1">
    <citation type="submission" date="2016-11" db="EMBL/GenBank/DDBJ databases">
        <authorList>
            <person name="Jaros S."/>
            <person name="Januszkiewicz K."/>
            <person name="Wedrychowicz H."/>
        </authorList>
    </citation>
    <scope>NUCLEOTIDE SEQUENCE [LARGE SCALE GENOMIC DNA]</scope>
    <source>
        <strain evidence="4 5">LMG 20594</strain>
    </source>
</reference>
<dbReference type="Gene3D" id="3.40.50.720">
    <property type="entry name" value="NAD(P)-binding Rossmann-like Domain"/>
    <property type="match status" value="1"/>
</dbReference>
<dbReference type="CDD" id="cd05233">
    <property type="entry name" value="SDR_c"/>
    <property type="match status" value="1"/>
</dbReference>
<dbReference type="SMART" id="SM00822">
    <property type="entry name" value="PKS_KR"/>
    <property type="match status" value="1"/>
</dbReference>
<gene>
    <name evidence="4" type="ORF">SAMN05192548_102640</name>
</gene>
<dbReference type="InterPro" id="IPR057326">
    <property type="entry name" value="KR_dom"/>
</dbReference>
<dbReference type="SUPFAM" id="SSF51735">
    <property type="entry name" value="NAD(P)-binding Rossmann-fold domains"/>
    <property type="match status" value="1"/>
</dbReference>
<dbReference type="InterPro" id="IPR020904">
    <property type="entry name" value="Sc_DH/Rdtase_CS"/>
</dbReference>
<evidence type="ECO:0000313" key="4">
    <source>
        <dbReference type="EMBL" id="SHK53759.1"/>
    </source>
</evidence>
<dbReference type="GeneID" id="301981421"/>
<dbReference type="RefSeq" id="WP_073430676.1">
    <property type="nucleotide sequence ID" value="NZ_CADFGY010000004.1"/>
</dbReference>
<keyword evidence="2" id="KW-0560">Oxidoreductase</keyword>
<dbReference type="OrthoDB" id="9803333at2"/>
<evidence type="ECO:0000313" key="5">
    <source>
        <dbReference type="Proteomes" id="UP000184395"/>
    </source>
</evidence>
<dbReference type="Pfam" id="PF13561">
    <property type="entry name" value="adh_short_C2"/>
    <property type="match status" value="1"/>
</dbReference>
<dbReference type="InterPro" id="IPR036291">
    <property type="entry name" value="NAD(P)-bd_dom_sf"/>
</dbReference>
<dbReference type="PROSITE" id="PS00061">
    <property type="entry name" value="ADH_SHORT"/>
    <property type="match status" value="1"/>
</dbReference>
<dbReference type="AlphaFoldDB" id="A0A1M6TA81"/>
<comment type="similarity">
    <text evidence="1">Belongs to the short-chain dehydrogenases/reductases (SDR) family.</text>
</comment>
<dbReference type="STRING" id="169427.SAMN05192548_102640"/>
<sequence length="249" mass="26030">MNRLTNKVAVITGGNSGIGFAMARVFVAEGAHVLIVGRRLAAVNAAVSELGDRATGLTGDLADPATHDRVASLVEERFGGLDIYVANAGVNTIARSDQVSLEAYDAQFATNTRSVFFGVQKVAPQLRNGGAILLTSSIASSKVFEGHAAYAGSKAAIEAFARSWALEFKERRIRVNVISPGPVDTPILSKLGIAVADRPAFETAVAEKIPLGRLGRAEELAHAALFLVSDESSFVTGVNLHVDGGMSLA</sequence>
<dbReference type="PRINTS" id="PR00081">
    <property type="entry name" value="GDHRDH"/>
</dbReference>
<protein>
    <submittedName>
        <fullName evidence="4">NAD(P)-dependent dehydrogenase, short-chain alcohol dehydrogenase family</fullName>
    </submittedName>
</protein>
<dbReference type="GO" id="GO:0016616">
    <property type="term" value="F:oxidoreductase activity, acting on the CH-OH group of donors, NAD or NADP as acceptor"/>
    <property type="evidence" value="ECO:0007669"/>
    <property type="project" value="UniProtKB-ARBA"/>
</dbReference>
<evidence type="ECO:0000259" key="3">
    <source>
        <dbReference type="SMART" id="SM00822"/>
    </source>
</evidence>
<evidence type="ECO:0000256" key="2">
    <source>
        <dbReference type="ARBA" id="ARBA00023002"/>
    </source>
</evidence>
<dbReference type="NCBIfam" id="NF005559">
    <property type="entry name" value="PRK07231.1"/>
    <property type="match status" value="1"/>
</dbReference>
<feature type="domain" description="Ketoreductase" evidence="3">
    <location>
        <begin position="7"/>
        <end position="181"/>
    </location>
</feature>
<dbReference type="EMBL" id="FRAB01000026">
    <property type="protein sequence ID" value="SHK53759.1"/>
    <property type="molecule type" value="Genomic_DNA"/>
</dbReference>
<dbReference type="KEGG" id="pts:CUJ90_25165"/>
<dbReference type="InterPro" id="IPR002347">
    <property type="entry name" value="SDR_fam"/>
</dbReference>
<dbReference type="Proteomes" id="UP000184395">
    <property type="component" value="Unassembled WGS sequence"/>
</dbReference>
<dbReference type="PANTHER" id="PTHR42760">
    <property type="entry name" value="SHORT-CHAIN DEHYDROGENASES/REDUCTASES FAMILY MEMBER"/>
    <property type="match status" value="1"/>
</dbReference>
<name>A0A1M6TA81_9BURK</name>
<dbReference type="PANTHER" id="PTHR42760:SF115">
    <property type="entry name" value="3-OXOACYL-[ACYL-CARRIER-PROTEIN] REDUCTASE FABG"/>
    <property type="match status" value="1"/>
</dbReference>